<feature type="region of interest" description="Disordered" evidence="1">
    <location>
        <begin position="1"/>
        <end position="20"/>
    </location>
</feature>
<proteinExistence type="predicted"/>
<accession>Q58CH4</accession>
<name>Q58CH4_PSEAI</name>
<dbReference type="EMBL" id="CR848688">
    <property type="protein sequence ID" value="CAH61040.1"/>
    <property type="molecule type" value="Genomic_DNA"/>
</dbReference>
<organism evidence="2">
    <name type="scientific">Pseudomonas aeruginosa</name>
    <dbReference type="NCBI Taxonomy" id="287"/>
    <lineage>
        <taxon>Bacteria</taxon>
        <taxon>Pseudomonadati</taxon>
        <taxon>Pseudomonadota</taxon>
        <taxon>Gammaproteobacteria</taxon>
        <taxon>Pseudomonadales</taxon>
        <taxon>Pseudomonadaceae</taxon>
        <taxon>Pseudomonas</taxon>
    </lineage>
</organism>
<gene>
    <name evidence="2" type="ORF">pa1310015</name>
</gene>
<feature type="compositionally biased region" description="Basic residues" evidence="1">
    <location>
        <begin position="1"/>
        <end position="12"/>
    </location>
</feature>
<dbReference type="RefSeq" id="WP_004348379.1">
    <property type="nucleotide sequence ID" value="NZ_CAADMO010000434.1"/>
</dbReference>
<sequence length="415" mass="46317">MAARNGRRKKPNSRTNQQPDYEAICQLADGTGVLNGFERLGPINQFTDLLLPQNNTDPAMRLAAEQIFHMIEGWRYAASATAAYLSNSKHNSVHFSYYAELRAALSLLSWSGIRVRQGDHYYLDGQNTKIAIGSCRTHTAVWAFWQHWTNRADANSLFRNKIRFAPSVALADVLASLQYIQPHAALQNWGIDLAKIKDDHNARNTSSYEAIWATTPLTRMNANDAELILSLWDLILPSEGSGLRFDSALISHFVQAALPGMMQITGKNQSQITVDIAKNISQNTGADYDIILRRLNPALYNTTPFSLAASVDTNPENVMCRAFFLLRLSMLAVKSSLSSVTNTATTQWLSNWLEHAGLWQEDPNILPEDIPIDYENAIGSIDVSGSLPFDIWLPNNLENTARLVRPDACLVWNVL</sequence>
<evidence type="ECO:0000256" key="1">
    <source>
        <dbReference type="SAM" id="MobiDB-lite"/>
    </source>
</evidence>
<dbReference type="AlphaFoldDB" id="Q58CH4"/>
<evidence type="ECO:0000313" key="2">
    <source>
        <dbReference type="EMBL" id="CAH61040.1"/>
    </source>
</evidence>
<reference evidence="2" key="1">
    <citation type="journal article" date="2005" name="Am. J. Respir. Cell Mol. Biol.">
        <title>Identification of DNA markers for a transmissible Pseudomonas aeruginosa cystic fibrosis strain.</title>
        <authorList>
            <person name="Lewis D.A."/>
            <person name="Jones A."/>
            <person name="Parkhill J."/>
            <person name="Speert D.P."/>
            <person name="Govan J.R.W."/>
            <person name="LiPuma J.J."/>
            <person name="Lory S."/>
            <person name="Webb A.K."/>
            <person name="Mahenthiralingam E."/>
        </authorList>
    </citation>
    <scope>NUCLEOTIDE SEQUENCE</scope>
    <source>
        <strain evidence="2">MA</strain>
    </source>
</reference>
<protein>
    <submittedName>
        <fullName evidence="2">Uncharacterized protein</fullName>
    </submittedName>
</protein>